<keyword evidence="3 6" id="KW-0658">Purine biosynthesis</keyword>
<evidence type="ECO:0000259" key="7">
    <source>
        <dbReference type="Pfam" id="PF00551"/>
    </source>
</evidence>
<dbReference type="Proteomes" id="UP000323671">
    <property type="component" value="Chromosome"/>
</dbReference>
<dbReference type="KEGG" id="otr:OTERR_23480"/>
<dbReference type="Pfam" id="PF00551">
    <property type="entry name" value="Formyl_trans_N"/>
    <property type="match status" value="1"/>
</dbReference>
<organism evidence="8 9">
    <name type="scientific">Oryzomicrobium terrae</name>
    <dbReference type="NCBI Taxonomy" id="1735038"/>
    <lineage>
        <taxon>Bacteria</taxon>
        <taxon>Pseudomonadati</taxon>
        <taxon>Pseudomonadota</taxon>
        <taxon>Betaproteobacteria</taxon>
        <taxon>Rhodocyclales</taxon>
        <taxon>Rhodocyclaceae</taxon>
        <taxon>Oryzomicrobium</taxon>
    </lineage>
</organism>
<comment type="pathway">
    <text evidence="1 6">Purine metabolism; IMP biosynthesis via de novo pathway; N(2)-formyl-N(1)-(5-phospho-D-ribosyl)glycinamide from N(1)-(5-phospho-D-ribosyl)glycinamide (10-formyl THF route): step 1/1.</text>
</comment>
<dbReference type="InterPro" id="IPR002376">
    <property type="entry name" value="Formyl_transf_N"/>
</dbReference>
<dbReference type="AlphaFoldDB" id="A0A5C1EAX4"/>
<evidence type="ECO:0000256" key="3">
    <source>
        <dbReference type="ARBA" id="ARBA00022755"/>
    </source>
</evidence>
<reference evidence="8 9" key="1">
    <citation type="submission" date="2017-07" db="EMBL/GenBank/DDBJ databases">
        <title>Complete genome sequence of Oryzomicrobium terrae TPP412.</title>
        <authorList>
            <person name="Chiu L.-W."/>
            <person name="Lo K.-J."/>
            <person name="Tsai Y.-M."/>
            <person name="Lin S.-S."/>
            <person name="Kuo C.-H."/>
            <person name="Liu C.-T."/>
        </authorList>
    </citation>
    <scope>NUCLEOTIDE SEQUENCE [LARGE SCALE GENOMIC DNA]</scope>
    <source>
        <strain evidence="8 9">TPP412</strain>
    </source>
</reference>
<dbReference type="PANTHER" id="PTHR43369">
    <property type="entry name" value="PHOSPHORIBOSYLGLYCINAMIDE FORMYLTRANSFERASE"/>
    <property type="match status" value="1"/>
</dbReference>
<dbReference type="GO" id="GO:0004644">
    <property type="term" value="F:phosphoribosylglycinamide formyltransferase activity"/>
    <property type="evidence" value="ECO:0007669"/>
    <property type="project" value="UniProtKB-UniRule"/>
</dbReference>
<dbReference type="InterPro" id="IPR001555">
    <property type="entry name" value="GART_AS"/>
</dbReference>
<gene>
    <name evidence="6 8" type="primary">purN</name>
    <name evidence="8" type="ORF">OTERR_23480</name>
</gene>
<sequence>MSSPTLSPARNKLAVVVLISGRGSNMEAILAASDAPDYPARVVGVVSNRPDAAGLATAQARGIPTRVVNHKDFPAGEAGRAPFDAALAEAVDSLAPDLVVLAGFMRILTPGFVSRYEGRLMNIHPSLLPSFPGLHTHRRALEEGVRVHGCTVHFVTAKLDHGPIILQAAVPVLDGDTEPTLSARVLAEEHRIYPRAVAWFAAGRLSVVDGRVQVAGSASQSGAVLHSPSGA</sequence>
<protein>
    <recommendedName>
        <fullName evidence="6">Phosphoribosylglycinamide formyltransferase</fullName>
        <ecNumber evidence="6">2.1.2.2</ecNumber>
    </recommendedName>
    <alternativeName>
        <fullName evidence="6">5'-phosphoribosylglycinamide transformylase</fullName>
    </alternativeName>
    <alternativeName>
        <fullName evidence="6">GAR transformylase</fullName>
        <shortName evidence="6">GART</shortName>
    </alternativeName>
</protein>
<feature type="binding site" evidence="6">
    <location>
        <position position="80"/>
    </location>
    <ligand>
        <name>(6R)-10-formyltetrahydrofolate</name>
        <dbReference type="ChEBI" id="CHEBI:195366"/>
    </ligand>
</feature>
<feature type="active site" description="Proton donor" evidence="6">
    <location>
        <position position="124"/>
    </location>
</feature>
<comment type="similarity">
    <text evidence="4 6">Belongs to the GART family.</text>
</comment>
<keyword evidence="2 6" id="KW-0808">Transferase</keyword>
<accession>A0A5C1EAX4</accession>
<dbReference type="EMBL" id="CP022579">
    <property type="protein sequence ID" value="QEL65824.1"/>
    <property type="molecule type" value="Genomic_DNA"/>
</dbReference>
<dbReference type="PANTHER" id="PTHR43369:SF2">
    <property type="entry name" value="PHOSPHORIBOSYLGLYCINAMIDE FORMYLTRANSFERASE"/>
    <property type="match status" value="1"/>
</dbReference>
<feature type="binding site" evidence="6">
    <location>
        <begin position="105"/>
        <end position="108"/>
    </location>
    <ligand>
        <name>(6R)-10-formyltetrahydrofolate</name>
        <dbReference type="ChEBI" id="CHEBI:195366"/>
    </ligand>
</feature>
<evidence type="ECO:0000256" key="2">
    <source>
        <dbReference type="ARBA" id="ARBA00022679"/>
    </source>
</evidence>
<evidence type="ECO:0000256" key="1">
    <source>
        <dbReference type="ARBA" id="ARBA00005054"/>
    </source>
</evidence>
<feature type="site" description="Raises pKa of active site His" evidence="6">
    <location>
        <position position="160"/>
    </location>
</feature>
<evidence type="ECO:0000313" key="9">
    <source>
        <dbReference type="Proteomes" id="UP000323671"/>
    </source>
</evidence>
<feature type="binding site" evidence="6">
    <location>
        <begin position="23"/>
        <end position="25"/>
    </location>
    <ligand>
        <name>N(1)-(5-phospho-beta-D-ribosyl)glycinamide</name>
        <dbReference type="ChEBI" id="CHEBI:143788"/>
    </ligand>
</feature>
<dbReference type="Gene3D" id="3.40.50.170">
    <property type="entry name" value="Formyl transferase, N-terminal domain"/>
    <property type="match status" value="1"/>
</dbReference>
<dbReference type="RefSeq" id="WP_149425897.1">
    <property type="nucleotide sequence ID" value="NZ_CP022579.1"/>
</dbReference>
<dbReference type="GO" id="GO:0006189">
    <property type="term" value="P:'de novo' IMP biosynthetic process"/>
    <property type="evidence" value="ECO:0007669"/>
    <property type="project" value="UniProtKB-UniRule"/>
</dbReference>
<dbReference type="CDD" id="cd08645">
    <property type="entry name" value="FMT_core_GART"/>
    <property type="match status" value="1"/>
</dbReference>
<comment type="function">
    <text evidence="6">Catalyzes the transfer of a formyl group from 10-formyltetrahydrofolate to 5-phospho-ribosyl-glycinamide (GAR), producing 5-phospho-ribosyl-N-formylglycinamide (FGAR) and tetrahydrofolate.</text>
</comment>
<feature type="domain" description="Formyl transferase N-terminal" evidence="7">
    <location>
        <begin position="15"/>
        <end position="197"/>
    </location>
</feature>
<evidence type="ECO:0000256" key="4">
    <source>
        <dbReference type="ARBA" id="ARBA00038440"/>
    </source>
</evidence>
<dbReference type="GO" id="GO:0005829">
    <property type="term" value="C:cytosol"/>
    <property type="evidence" value="ECO:0007669"/>
    <property type="project" value="TreeGrafter"/>
</dbReference>
<evidence type="ECO:0000256" key="5">
    <source>
        <dbReference type="ARBA" id="ARBA00047664"/>
    </source>
</evidence>
<name>A0A5C1EAX4_9RHOO</name>
<comment type="catalytic activity">
    <reaction evidence="5 6">
        <text>N(1)-(5-phospho-beta-D-ribosyl)glycinamide + (6R)-10-formyltetrahydrofolate = N(2)-formyl-N(1)-(5-phospho-beta-D-ribosyl)glycinamide + (6S)-5,6,7,8-tetrahydrofolate + H(+)</text>
        <dbReference type="Rhea" id="RHEA:15053"/>
        <dbReference type="ChEBI" id="CHEBI:15378"/>
        <dbReference type="ChEBI" id="CHEBI:57453"/>
        <dbReference type="ChEBI" id="CHEBI:143788"/>
        <dbReference type="ChEBI" id="CHEBI:147286"/>
        <dbReference type="ChEBI" id="CHEBI:195366"/>
        <dbReference type="EC" id="2.1.2.2"/>
    </reaction>
</comment>
<dbReference type="InterPro" id="IPR004607">
    <property type="entry name" value="GART"/>
</dbReference>
<feature type="binding site" evidence="6">
    <location>
        <position position="122"/>
    </location>
    <ligand>
        <name>(6R)-10-formyltetrahydrofolate</name>
        <dbReference type="ChEBI" id="CHEBI:195366"/>
    </ligand>
</feature>
<dbReference type="EC" id="2.1.2.2" evidence="6"/>
<dbReference type="PROSITE" id="PS00373">
    <property type="entry name" value="GART"/>
    <property type="match status" value="1"/>
</dbReference>
<dbReference type="NCBIfam" id="TIGR00639">
    <property type="entry name" value="PurN"/>
    <property type="match status" value="1"/>
</dbReference>
<dbReference type="HAMAP" id="MF_01930">
    <property type="entry name" value="PurN"/>
    <property type="match status" value="1"/>
</dbReference>
<dbReference type="UniPathway" id="UPA00074">
    <property type="reaction ID" value="UER00126"/>
</dbReference>
<keyword evidence="9" id="KW-1185">Reference proteome</keyword>
<proteinExistence type="inferred from homology"/>
<dbReference type="SUPFAM" id="SSF53328">
    <property type="entry name" value="Formyltransferase"/>
    <property type="match status" value="1"/>
</dbReference>
<dbReference type="InterPro" id="IPR036477">
    <property type="entry name" value="Formyl_transf_N_sf"/>
</dbReference>
<evidence type="ECO:0000256" key="6">
    <source>
        <dbReference type="HAMAP-Rule" id="MF_01930"/>
    </source>
</evidence>
<evidence type="ECO:0000313" key="8">
    <source>
        <dbReference type="EMBL" id="QEL65824.1"/>
    </source>
</evidence>